<protein>
    <submittedName>
        <fullName evidence="2">(apollo) hypothetical protein</fullName>
    </submittedName>
</protein>
<feature type="compositionally biased region" description="Basic residues" evidence="1">
    <location>
        <begin position="108"/>
        <end position="121"/>
    </location>
</feature>
<evidence type="ECO:0000313" key="2">
    <source>
        <dbReference type="EMBL" id="CAG4976168.1"/>
    </source>
</evidence>
<organism evidence="2 3">
    <name type="scientific">Parnassius apollo</name>
    <name type="common">Apollo butterfly</name>
    <name type="synonym">Papilio apollo</name>
    <dbReference type="NCBI Taxonomy" id="110799"/>
    <lineage>
        <taxon>Eukaryota</taxon>
        <taxon>Metazoa</taxon>
        <taxon>Ecdysozoa</taxon>
        <taxon>Arthropoda</taxon>
        <taxon>Hexapoda</taxon>
        <taxon>Insecta</taxon>
        <taxon>Pterygota</taxon>
        <taxon>Neoptera</taxon>
        <taxon>Endopterygota</taxon>
        <taxon>Lepidoptera</taxon>
        <taxon>Glossata</taxon>
        <taxon>Ditrysia</taxon>
        <taxon>Papilionoidea</taxon>
        <taxon>Papilionidae</taxon>
        <taxon>Parnassiinae</taxon>
        <taxon>Parnassini</taxon>
        <taxon>Parnassius</taxon>
        <taxon>Parnassius</taxon>
    </lineage>
</organism>
<keyword evidence="3" id="KW-1185">Reference proteome</keyword>
<feature type="region of interest" description="Disordered" evidence="1">
    <location>
        <begin position="1"/>
        <end position="142"/>
    </location>
</feature>
<feature type="compositionally biased region" description="Basic residues" evidence="1">
    <location>
        <begin position="25"/>
        <end position="37"/>
    </location>
</feature>
<comment type="caution">
    <text evidence="2">The sequence shown here is derived from an EMBL/GenBank/DDBJ whole genome shotgun (WGS) entry which is preliminary data.</text>
</comment>
<dbReference type="Proteomes" id="UP000691718">
    <property type="component" value="Unassembled WGS sequence"/>
</dbReference>
<dbReference type="EMBL" id="CAJQZP010000667">
    <property type="protein sequence ID" value="CAG4976168.1"/>
    <property type="molecule type" value="Genomic_DNA"/>
</dbReference>
<proteinExistence type="predicted"/>
<feature type="compositionally biased region" description="Basic residues" evidence="1">
    <location>
        <begin position="75"/>
        <end position="91"/>
    </location>
</feature>
<evidence type="ECO:0000256" key="1">
    <source>
        <dbReference type="SAM" id="MobiDB-lite"/>
    </source>
</evidence>
<reference evidence="2" key="1">
    <citation type="submission" date="2021-04" db="EMBL/GenBank/DDBJ databases">
        <authorList>
            <person name="Tunstrom K."/>
        </authorList>
    </citation>
    <scope>NUCLEOTIDE SEQUENCE</scope>
</reference>
<feature type="compositionally biased region" description="Basic residues" evidence="1">
    <location>
        <begin position="46"/>
        <end position="62"/>
    </location>
</feature>
<feature type="compositionally biased region" description="Basic and acidic residues" evidence="1">
    <location>
        <begin position="1"/>
        <end position="13"/>
    </location>
</feature>
<feature type="compositionally biased region" description="Basic and acidic residues" evidence="1">
    <location>
        <begin position="129"/>
        <end position="142"/>
    </location>
</feature>
<evidence type="ECO:0000313" key="3">
    <source>
        <dbReference type="Proteomes" id="UP000691718"/>
    </source>
</evidence>
<accession>A0A8S3WSB1</accession>
<dbReference type="OrthoDB" id="9946564at2759"/>
<sequence length="270" mass="31904">MPRDKSRYRDKRSSSYSSDSSYERKKSKTKHKKRSRSRDRSESNSHRRKRSTSRSKHKRRSFSRSLSKERYEIKSRKRSLSRSRSKRSKRTTSRERSRSRSSSWSRSKYSKNSKKHRRRSHSSSSHSSFDIERPLKSGRTNLDDTETKVERAIKAAEAAGLTMTKIPSYDYKDVEVKADMPTIHDRNLIAELNSDTFIQKSFTSSRSKKQSQNIVIDLNAETVKVPESEIKVQNDEYIINFDAIPSEEELKEMWVKKLYQYRKKMLKGEI</sequence>
<name>A0A8S3WSB1_PARAO</name>
<gene>
    <name evidence="2" type="ORF">PAPOLLO_LOCUS9225</name>
</gene>
<dbReference type="AlphaFoldDB" id="A0A8S3WSB1"/>